<dbReference type="EMBL" id="FNKH01000001">
    <property type="protein sequence ID" value="SDQ03483.1"/>
    <property type="molecule type" value="Genomic_DNA"/>
</dbReference>
<name>A0A1H0XKV9_9MICC</name>
<evidence type="ECO:0000313" key="2">
    <source>
        <dbReference type="Proteomes" id="UP000181917"/>
    </source>
</evidence>
<proteinExistence type="predicted"/>
<evidence type="ECO:0000313" key="1">
    <source>
        <dbReference type="EMBL" id="SDQ03483.1"/>
    </source>
</evidence>
<dbReference type="RefSeq" id="WP_170837914.1">
    <property type="nucleotide sequence ID" value="NZ_FNKH01000001.1"/>
</dbReference>
<dbReference type="AlphaFoldDB" id="A0A1H0XKV9"/>
<sequence>MGTDHHIPNIDIEHGTAGSAAEEQLGAFTAHSAANLGPTDVVWNARPDIPETY</sequence>
<accession>A0A1H0XKV9</accession>
<gene>
    <name evidence="1" type="ORF">SAMN04489742_0096</name>
</gene>
<organism evidence="1 2">
    <name type="scientific">Crystallibacter crystallopoietes</name>
    <dbReference type="NCBI Taxonomy" id="37928"/>
    <lineage>
        <taxon>Bacteria</taxon>
        <taxon>Bacillati</taxon>
        <taxon>Actinomycetota</taxon>
        <taxon>Actinomycetes</taxon>
        <taxon>Micrococcales</taxon>
        <taxon>Micrococcaceae</taxon>
        <taxon>Crystallibacter</taxon>
    </lineage>
</organism>
<keyword evidence="2" id="KW-1185">Reference proteome</keyword>
<dbReference type="Proteomes" id="UP000181917">
    <property type="component" value="Unassembled WGS sequence"/>
</dbReference>
<protein>
    <submittedName>
        <fullName evidence="1">Uncharacterized protein</fullName>
    </submittedName>
</protein>
<reference evidence="1 2" key="1">
    <citation type="submission" date="2016-10" db="EMBL/GenBank/DDBJ databases">
        <authorList>
            <person name="de Groot N.N."/>
        </authorList>
    </citation>
    <scope>NUCLEOTIDE SEQUENCE [LARGE SCALE GENOMIC DNA]</scope>
    <source>
        <strain evidence="1 2">DSM 20117</strain>
    </source>
</reference>